<protein>
    <submittedName>
        <fullName evidence="1">Uncharacterized protein</fullName>
    </submittedName>
</protein>
<keyword evidence="2" id="KW-1185">Reference proteome</keyword>
<comment type="caution">
    <text evidence="1">The sequence shown here is derived from an EMBL/GenBank/DDBJ whole genome shotgun (WGS) entry which is preliminary data.</text>
</comment>
<dbReference type="RefSeq" id="WP_347613540.1">
    <property type="nucleotide sequence ID" value="NZ_JBDPZC010000020.1"/>
</dbReference>
<reference evidence="1 2" key="1">
    <citation type="submission" date="2024-05" db="EMBL/GenBank/DDBJ databases">
        <title>Roseateles sp. 2.12 16S ribosomal RNA gene Genome sequencing and assembly.</title>
        <authorList>
            <person name="Woo H."/>
        </authorList>
    </citation>
    <scope>NUCLEOTIDE SEQUENCE [LARGE SCALE GENOMIC DNA]</scope>
    <source>
        <strain evidence="1 2">2.12</strain>
    </source>
</reference>
<name>A0ABV0GL61_9BURK</name>
<accession>A0ABV0GL61</accession>
<gene>
    <name evidence="1" type="ORF">ABDJ40_23915</name>
</gene>
<dbReference type="Proteomes" id="UP001462640">
    <property type="component" value="Unassembled WGS sequence"/>
</dbReference>
<evidence type="ECO:0000313" key="1">
    <source>
        <dbReference type="EMBL" id="MEO3715832.1"/>
    </source>
</evidence>
<organism evidence="1 2">
    <name type="scientific">Roseateles flavus</name>
    <dbReference type="NCBI Taxonomy" id="3149041"/>
    <lineage>
        <taxon>Bacteria</taxon>
        <taxon>Pseudomonadati</taxon>
        <taxon>Pseudomonadota</taxon>
        <taxon>Betaproteobacteria</taxon>
        <taxon>Burkholderiales</taxon>
        <taxon>Sphaerotilaceae</taxon>
        <taxon>Roseateles</taxon>
    </lineage>
</organism>
<proteinExistence type="predicted"/>
<evidence type="ECO:0000313" key="2">
    <source>
        <dbReference type="Proteomes" id="UP001462640"/>
    </source>
</evidence>
<sequence>MKPLITVTHRLDLPAAAALQNQLEGAELLLFDPQLFDQARSLGLGNARLARTVGPGFMSEVFRRARSDMAAYQARLDAVLAELLPEAEGCQWGYFNAFYALLNLRGYAALGRCLAEDAPAGALVHLLGAAAPYRYGQPSGAACMAMAAALQGAGVQHRSYLYDAGQLPGPELPDWRPLEQRPAARRWAHLPTCFYDKDYLAAQILAAQGDCLQVPAQFYDVELTGIERLPLRPLDEVRAALGPAHQQQCEELAARVRPVVLQLLASELRNEAFIQLQAQALVEALLLQFTLFHDIEQRVQALPGQLLLSNHDSGLLGGLLSLARRHRLPVLMLPHAKFQNIPLPKLGGQMQCLHHPVQGADCRDTDDRRVPGALLRFGERHQPVPAQAPAQPLRTLGVLLSGLSHNGLSTADIHAYLDGLRQLLDWGRRRGVEVLLRYKPTEGFPLLLQESLGVTPESLQRGVAQPLVAFVQGCDACLGYDIPTSAAIEPLMHAVPMLHCQLRALVWEEKALLDRELVPSLPLGECLDELDAWWRDPALQWDFQRRQHARLAQRLADSPPLLQYLR</sequence>
<dbReference type="EMBL" id="JBDPZC010000020">
    <property type="protein sequence ID" value="MEO3715832.1"/>
    <property type="molecule type" value="Genomic_DNA"/>
</dbReference>